<dbReference type="Gene3D" id="1.10.10.1100">
    <property type="entry name" value="BFD-like [2Fe-2S]-binding domain"/>
    <property type="match status" value="1"/>
</dbReference>
<dbReference type="CDD" id="cd19946">
    <property type="entry name" value="GlpA-like_Fer2_BFD-like"/>
    <property type="match status" value="1"/>
</dbReference>
<reference evidence="3 4" key="1">
    <citation type="journal article" date="2014" name="Genome Announc.">
        <title>Draft Genome Sequence of Fervidicella metallireducens Strain AeBT, an Iron-Reducing Thermoanaerobe from the Great Artesian Basin.</title>
        <authorList>
            <person name="Patel B.K."/>
        </authorList>
    </citation>
    <scope>NUCLEOTIDE SEQUENCE [LARGE SCALE GENOMIC DNA]</scope>
    <source>
        <strain evidence="3 4">AeB</strain>
    </source>
</reference>
<dbReference type="Pfam" id="PF04324">
    <property type="entry name" value="Fer2_BFD"/>
    <property type="match status" value="1"/>
</dbReference>
<gene>
    <name evidence="3" type="ORF">Q428_11165</name>
</gene>
<evidence type="ECO:0000256" key="1">
    <source>
        <dbReference type="ARBA" id="ARBA00023002"/>
    </source>
</evidence>
<protein>
    <recommendedName>
        <fullName evidence="2">BFD-like [2Fe-2S]-binding domain-containing protein</fullName>
    </recommendedName>
</protein>
<feature type="domain" description="BFD-like [2Fe-2S]-binding" evidence="2">
    <location>
        <begin position="17"/>
        <end position="65"/>
    </location>
</feature>
<evidence type="ECO:0000313" key="4">
    <source>
        <dbReference type="Proteomes" id="UP000019681"/>
    </source>
</evidence>
<dbReference type="InterPro" id="IPR051691">
    <property type="entry name" value="Metab_Enz_Cyan_OpOx_G3PDH"/>
</dbReference>
<organism evidence="3 4">
    <name type="scientific">Fervidicella metallireducens AeB</name>
    <dbReference type="NCBI Taxonomy" id="1403537"/>
    <lineage>
        <taxon>Bacteria</taxon>
        <taxon>Bacillati</taxon>
        <taxon>Bacillota</taxon>
        <taxon>Clostridia</taxon>
        <taxon>Eubacteriales</taxon>
        <taxon>Clostridiaceae</taxon>
        <taxon>Fervidicella</taxon>
    </lineage>
</organism>
<name>A0A017RTC9_9CLOT</name>
<dbReference type="STRING" id="1403537.Q428_11165"/>
<keyword evidence="4" id="KW-1185">Reference proteome</keyword>
<dbReference type="InterPro" id="IPR041854">
    <property type="entry name" value="BFD-like_2Fe2S-bd_dom_sf"/>
</dbReference>
<dbReference type="EMBL" id="AZQP01000036">
    <property type="protein sequence ID" value="EYE87866.1"/>
    <property type="molecule type" value="Genomic_DNA"/>
</dbReference>
<dbReference type="Proteomes" id="UP000019681">
    <property type="component" value="Unassembled WGS sequence"/>
</dbReference>
<keyword evidence="1" id="KW-0560">Oxidoreductase</keyword>
<comment type="caution">
    <text evidence="3">The sequence shown here is derived from an EMBL/GenBank/DDBJ whole genome shotgun (WGS) entry which is preliminary data.</text>
</comment>
<dbReference type="RefSeq" id="WP_051515122.1">
    <property type="nucleotide sequence ID" value="NZ_AZQP01000036.1"/>
</dbReference>
<dbReference type="PANTHER" id="PTHR42949:SF3">
    <property type="entry name" value="ANAEROBIC GLYCEROL-3-PHOSPHATE DEHYDROGENASE SUBUNIT B"/>
    <property type="match status" value="1"/>
</dbReference>
<sequence>MEVRSLRLDDYYSDNTIICRCEEITLGEIRELIRKGYRSVDEIKRISRAGMGPCQGRTCRQLIMQEIARFEGKSLSELKMPTFRPPTKPIKMEILLGGEKDE</sequence>
<proteinExistence type="predicted"/>
<dbReference type="PANTHER" id="PTHR42949">
    <property type="entry name" value="ANAEROBIC GLYCEROL-3-PHOSPHATE DEHYDROGENASE SUBUNIT B"/>
    <property type="match status" value="1"/>
</dbReference>
<dbReference type="InterPro" id="IPR007419">
    <property type="entry name" value="BFD-like_2Fe2S-bd_dom"/>
</dbReference>
<accession>A0A017RTC9</accession>
<evidence type="ECO:0000259" key="2">
    <source>
        <dbReference type="Pfam" id="PF04324"/>
    </source>
</evidence>
<dbReference type="AlphaFoldDB" id="A0A017RTC9"/>
<evidence type="ECO:0000313" key="3">
    <source>
        <dbReference type="EMBL" id="EYE87866.1"/>
    </source>
</evidence>
<dbReference type="GO" id="GO:0016491">
    <property type="term" value="F:oxidoreductase activity"/>
    <property type="evidence" value="ECO:0007669"/>
    <property type="project" value="UniProtKB-KW"/>
</dbReference>